<evidence type="ECO:0000256" key="1">
    <source>
        <dbReference type="SAM" id="Phobius"/>
    </source>
</evidence>
<organism evidence="2 3">
    <name type="scientific">Cryomyces antarcticus</name>
    <dbReference type="NCBI Taxonomy" id="329879"/>
    <lineage>
        <taxon>Eukaryota</taxon>
        <taxon>Fungi</taxon>
        <taxon>Dikarya</taxon>
        <taxon>Ascomycota</taxon>
        <taxon>Pezizomycotina</taxon>
        <taxon>Dothideomycetes</taxon>
        <taxon>Dothideomycetes incertae sedis</taxon>
        <taxon>Cryomyces</taxon>
    </lineage>
</organism>
<feature type="transmembrane region" description="Helical" evidence="1">
    <location>
        <begin position="152"/>
        <end position="171"/>
    </location>
</feature>
<name>A0ABR0M3Q6_9PEZI</name>
<accession>A0ABR0M3Q6</accession>
<keyword evidence="1" id="KW-0812">Transmembrane</keyword>
<feature type="non-terminal residue" evidence="2">
    <location>
        <position position="218"/>
    </location>
</feature>
<evidence type="ECO:0000313" key="3">
    <source>
        <dbReference type="Proteomes" id="UP001357485"/>
    </source>
</evidence>
<evidence type="ECO:0000313" key="2">
    <source>
        <dbReference type="EMBL" id="KAK5279103.1"/>
    </source>
</evidence>
<comment type="caution">
    <text evidence="2">The sequence shown here is derived from an EMBL/GenBank/DDBJ whole genome shotgun (WGS) entry which is preliminary data.</text>
</comment>
<reference evidence="2 3" key="1">
    <citation type="submission" date="2023-08" db="EMBL/GenBank/DDBJ databases">
        <title>Black Yeasts Isolated from many extreme environments.</title>
        <authorList>
            <person name="Coleine C."/>
            <person name="Stajich J.E."/>
            <person name="Selbmann L."/>
        </authorList>
    </citation>
    <scope>NUCLEOTIDE SEQUENCE [LARGE SCALE GENOMIC DNA]</scope>
    <source>
        <strain evidence="2 3">CCFEE 536</strain>
    </source>
</reference>
<sequence length="218" mass="24603">MQQEEQVEKAFQKRAAYSDAATRLQEIKRFSFSVNSLPLSQQPSFKAKYLLDQIERLCRRTNRDPTRLWTPAILTRVTGMLLDTIHPALGSLQACSVIRRLRVVVAMAGDVALEGYPLEMLLHALRPFLTNAQCADDALGLVQYLLHHGRAYLAQLPSFVAGLLLLILILLRTFLSSSQDSTTQESQHRATISKAQAFHSWLAEYIEKIEPETLQEPS</sequence>
<keyword evidence="3" id="KW-1185">Reference proteome</keyword>
<gene>
    <name evidence="2" type="primary">TEL1_3</name>
    <name evidence="2" type="ORF">LTR16_007982</name>
</gene>
<keyword evidence="2" id="KW-0418">Kinase</keyword>
<protein>
    <submittedName>
        <fullName evidence="2">Serine/threonine-protein kinase tel1</fullName>
        <ecNumber evidence="2">2.7.11.1</ecNumber>
    </submittedName>
</protein>
<proteinExistence type="predicted"/>
<dbReference type="Proteomes" id="UP001357485">
    <property type="component" value="Unassembled WGS sequence"/>
</dbReference>
<dbReference type="EMBL" id="JAVRRA010001807">
    <property type="protein sequence ID" value="KAK5279103.1"/>
    <property type="molecule type" value="Genomic_DNA"/>
</dbReference>
<keyword evidence="1" id="KW-0472">Membrane</keyword>
<dbReference type="GO" id="GO:0004674">
    <property type="term" value="F:protein serine/threonine kinase activity"/>
    <property type="evidence" value="ECO:0007669"/>
    <property type="project" value="UniProtKB-EC"/>
</dbReference>
<keyword evidence="1" id="KW-1133">Transmembrane helix</keyword>
<keyword evidence="2" id="KW-0808">Transferase</keyword>
<dbReference type="EC" id="2.7.11.1" evidence="2"/>